<dbReference type="SUPFAM" id="SSF53474">
    <property type="entry name" value="alpha/beta-Hydrolases"/>
    <property type="match status" value="1"/>
</dbReference>
<reference evidence="3 4" key="1">
    <citation type="submission" date="2015-05" db="EMBL/GenBank/DDBJ databases">
        <title>Distinctive expansion of gene families associated with plant cell wall degradation and secondary metabolism in the genomes of grapevine trunk pathogens.</title>
        <authorList>
            <person name="Lawrence D.P."/>
            <person name="Travadon R."/>
            <person name="Rolshausen P.E."/>
            <person name="Baumgartner K."/>
        </authorList>
    </citation>
    <scope>NUCLEOTIDE SEQUENCE [LARGE SCALE GENOMIC DNA]</scope>
    <source>
        <strain evidence="3">UCRPC4</strain>
    </source>
</reference>
<evidence type="ECO:0000256" key="1">
    <source>
        <dbReference type="ARBA" id="ARBA00022801"/>
    </source>
</evidence>
<protein>
    <submittedName>
        <fullName evidence="3">Putative esterase lipase</fullName>
    </submittedName>
</protein>
<evidence type="ECO:0000259" key="2">
    <source>
        <dbReference type="Pfam" id="PF07859"/>
    </source>
</evidence>
<keyword evidence="1" id="KW-0378">Hydrolase</keyword>
<accession>A0A0G2GHH5</accession>
<dbReference type="PANTHER" id="PTHR48081">
    <property type="entry name" value="AB HYDROLASE SUPERFAMILY PROTEIN C4A8.06C"/>
    <property type="match status" value="1"/>
</dbReference>
<dbReference type="OrthoDB" id="408631at2759"/>
<dbReference type="InterPro" id="IPR050300">
    <property type="entry name" value="GDXG_lipolytic_enzyme"/>
</dbReference>
<dbReference type="Pfam" id="PF07859">
    <property type="entry name" value="Abhydrolase_3"/>
    <property type="match status" value="1"/>
</dbReference>
<dbReference type="InterPro" id="IPR029058">
    <property type="entry name" value="AB_hydrolase_fold"/>
</dbReference>
<dbReference type="GO" id="GO:0016787">
    <property type="term" value="F:hydrolase activity"/>
    <property type="evidence" value="ECO:0007669"/>
    <property type="project" value="UniProtKB-KW"/>
</dbReference>
<sequence>MGLFNYIRLKIIVSILRLLHVFKEKHPAASPDHVLQIPSRDPKRAIKVHLYLPENSNSPSPVLLNSHGSGFVMPLHGSDDVYCRYVSRNSPFTVLDIKYRLSPEEPFAAPLHDVEDVLKYVQARPKDYDLKRLCISGFSAGANLSLAASSMMLPKDTFRSIVAIYPPADLAGNPGLKAPPDTSGQRIPPFMSRIFDGSYFQDHDPHDPRISPYYAPAENFPQNVLVITPAQDYLCNEGEELAERIKKDGGGKYVRSFRIEGCGHAFDKMASPGSHAETMREMAYESAVEMLMR</sequence>
<reference evidence="3 4" key="2">
    <citation type="submission" date="2015-05" db="EMBL/GenBank/DDBJ databases">
        <authorList>
            <person name="Morales-Cruz A."/>
            <person name="Amrine K.C."/>
            <person name="Cantu D."/>
        </authorList>
    </citation>
    <scope>NUCLEOTIDE SEQUENCE [LARGE SCALE GENOMIC DNA]</scope>
    <source>
        <strain evidence="3">UCRPC4</strain>
    </source>
</reference>
<dbReference type="PANTHER" id="PTHR48081:SF8">
    <property type="entry name" value="ALPHA_BETA HYDROLASE FOLD-3 DOMAIN-CONTAINING PROTEIN-RELATED"/>
    <property type="match status" value="1"/>
</dbReference>
<gene>
    <name evidence="3" type="ORF">UCRPC4_g05919</name>
</gene>
<organism evidence="3 4">
    <name type="scientific">Phaeomoniella chlamydospora</name>
    <name type="common">Phaeoacremonium chlamydosporum</name>
    <dbReference type="NCBI Taxonomy" id="158046"/>
    <lineage>
        <taxon>Eukaryota</taxon>
        <taxon>Fungi</taxon>
        <taxon>Dikarya</taxon>
        <taxon>Ascomycota</taxon>
        <taxon>Pezizomycotina</taxon>
        <taxon>Eurotiomycetes</taxon>
        <taxon>Chaetothyriomycetidae</taxon>
        <taxon>Phaeomoniellales</taxon>
        <taxon>Phaeomoniellaceae</taxon>
        <taxon>Phaeomoniella</taxon>
    </lineage>
</organism>
<dbReference type="Gene3D" id="3.40.50.1820">
    <property type="entry name" value="alpha/beta hydrolase"/>
    <property type="match status" value="1"/>
</dbReference>
<keyword evidence="4" id="KW-1185">Reference proteome</keyword>
<dbReference type="EMBL" id="LCWF01000161">
    <property type="protein sequence ID" value="KKY16410.1"/>
    <property type="molecule type" value="Genomic_DNA"/>
</dbReference>
<comment type="caution">
    <text evidence="3">The sequence shown here is derived from an EMBL/GenBank/DDBJ whole genome shotgun (WGS) entry which is preliminary data.</text>
</comment>
<feature type="domain" description="Alpha/beta hydrolase fold-3" evidence="2">
    <location>
        <begin position="64"/>
        <end position="266"/>
    </location>
</feature>
<proteinExistence type="predicted"/>
<evidence type="ECO:0000313" key="3">
    <source>
        <dbReference type="EMBL" id="KKY16410.1"/>
    </source>
</evidence>
<evidence type="ECO:0000313" key="4">
    <source>
        <dbReference type="Proteomes" id="UP000053317"/>
    </source>
</evidence>
<dbReference type="Proteomes" id="UP000053317">
    <property type="component" value="Unassembled WGS sequence"/>
</dbReference>
<dbReference type="InterPro" id="IPR013094">
    <property type="entry name" value="AB_hydrolase_3"/>
</dbReference>
<dbReference type="AlphaFoldDB" id="A0A0G2GHH5"/>
<name>A0A0G2GHH5_PHACM</name>